<feature type="domain" description="Cupin type-2" evidence="1">
    <location>
        <begin position="40"/>
        <end position="103"/>
    </location>
</feature>
<evidence type="ECO:0000313" key="3">
    <source>
        <dbReference type="Proteomes" id="UP000218054"/>
    </source>
</evidence>
<protein>
    <recommendedName>
        <fullName evidence="1">Cupin type-2 domain-containing protein</fullName>
    </recommendedName>
</protein>
<dbReference type="AlphaFoldDB" id="A0A2A2AJ30"/>
<dbReference type="Pfam" id="PF07883">
    <property type="entry name" value="Cupin_2"/>
    <property type="match status" value="1"/>
</dbReference>
<proteinExistence type="predicted"/>
<dbReference type="SUPFAM" id="SSF51182">
    <property type="entry name" value="RmlC-like cupins"/>
    <property type="match status" value="1"/>
</dbReference>
<name>A0A2A2AJ30_9BURK</name>
<evidence type="ECO:0000259" key="1">
    <source>
        <dbReference type="Pfam" id="PF07883"/>
    </source>
</evidence>
<dbReference type="InterPro" id="IPR014710">
    <property type="entry name" value="RmlC-like_jellyroll"/>
</dbReference>
<reference evidence="2 3" key="1">
    <citation type="submission" date="2017-08" db="EMBL/GenBank/DDBJ databases">
        <title>WGS of Clinical strains of the CDC Group NO-1 linked to zoonotic infections in humans.</title>
        <authorList>
            <person name="Bernier A.-M."/>
            <person name="Bernard K."/>
        </authorList>
    </citation>
    <scope>NUCLEOTIDE SEQUENCE [LARGE SCALE GENOMIC DNA]</scope>
    <source>
        <strain evidence="2 3">NML00-0135</strain>
    </source>
</reference>
<evidence type="ECO:0000313" key="2">
    <source>
        <dbReference type="EMBL" id="PAT38575.1"/>
    </source>
</evidence>
<dbReference type="Proteomes" id="UP000218054">
    <property type="component" value="Unassembled WGS sequence"/>
</dbReference>
<gene>
    <name evidence="2" type="ORF">CK625_03675</name>
</gene>
<dbReference type="Gene3D" id="2.60.120.10">
    <property type="entry name" value="Jelly Rolls"/>
    <property type="match status" value="1"/>
</dbReference>
<organism evidence="2 3">
    <name type="scientific">Vandammella animalimorsus</name>
    <dbReference type="NCBI Taxonomy" id="2029117"/>
    <lineage>
        <taxon>Bacteria</taxon>
        <taxon>Pseudomonadati</taxon>
        <taxon>Pseudomonadota</taxon>
        <taxon>Betaproteobacteria</taxon>
        <taxon>Burkholderiales</taxon>
        <taxon>Comamonadaceae</taxon>
        <taxon>Vandammella</taxon>
    </lineage>
</organism>
<comment type="caution">
    <text evidence="2">The sequence shown here is derived from an EMBL/GenBank/DDBJ whole genome shotgun (WGS) entry which is preliminary data.</text>
</comment>
<sequence>MALIHARQGEPVDVRPYGARIEAAQSIALFKSHDLEVLRLVFPAGHHMPAHKVAGEITIHCLEGSVQVSLNDGPAALLQAGHLLFVEAGVTHALTAVQACSVLVTIAL</sequence>
<keyword evidence="3" id="KW-1185">Reference proteome</keyword>
<dbReference type="RefSeq" id="WP_095538855.1">
    <property type="nucleotide sequence ID" value="NZ_NSJB01000001.1"/>
</dbReference>
<dbReference type="InterPro" id="IPR011051">
    <property type="entry name" value="RmlC_Cupin_sf"/>
</dbReference>
<dbReference type="EMBL" id="NSJB01000001">
    <property type="protein sequence ID" value="PAT38575.1"/>
    <property type="molecule type" value="Genomic_DNA"/>
</dbReference>
<dbReference type="InterPro" id="IPR013096">
    <property type="entry name" value="Cupin_2"/>
</dbReference>
<accession>A0A2A2AJ30</accession>